<evidence type="ECO:0000259" key="6">
    <source>
        <dbReference type="Pfam" id="PF15459"/>
    </source>
</evidence>
<dbReference type="OrthoDB" id="444809at2759"/>
<dbReference type="InterPro" id="IPR007019">
    <property type="entry name" value="SURF6"/>
</dbReference>
<evidence type="ECO:0000256" key="3">
    <source>
        <dbReference type="ARBA" id="ARBA00023242"/>
    </source>
</evidence>
<dbReference type="AlphaFoldDB" id="A0A0D7BH27"/>
<dbReference type="EMBL" id="KN880484">
    <property type="protein sequence ID" value="KIY69409.1"/>
    <property type="molecule type" value="Genomic_DNA"/>
</dbReference>
<dbReference type="GO" id="GO:0042274">
    <property type="term" value="P:ribosomal small subunit biogenesis"/>
    <property type="evidence" value="ECO:0007669"/>
    <property type="project" value="TreeGrafter"/>
</dbReference>
<evidence type="ECO:0000256" key="4">
    <source>
        <dbReference type="SAM" id="MobiDB-lite"/>
    </source>
</evidence>
<evidence type="ECO:0000256" key="1">
    <source>
        <dbReference type="ARBA" id="ARBA00004123"/>
    </source>
</evidence>
<comment type="similarity">
    <text evidence="2">Belongs to the SURF6 family.</text>
</comment>
<organism evidence="7 8">
    <name type="scientific">Cylindrobasidium torrendii FP15055 ss-10</name>
    <dbReference type="NCBI Taxonomy" id="1314674"/>
    <lineage>
        <taxon>Eukaryota</taxon>
        <taxon>Fungi</taxon>
        <taxon>Dikarya</taxon>
        <taxon>Basidiomycota</taxon>
        <taxon>Agaricomycotina</taxon>
        <taxon>Agaricomycetes</taxon>
        <taxon>Agaricomycetidae</taxon>
        <taxon>Agaricales</taxon>
        <taxon>Marasmiineae</taxon>
        <taxon>Physalacriaceae</taxon>
        <taxon>Cylindrobasidium</taxon>
    </lineage>
</organism>
<feature type="compositionally biased region" description="Basic and acidic residues" evidence="4">
    <location>
        <begin position="159"/>
        <end position="208"/>
    </location>
</feature>
<evidence type="ECO:0000259" key="5">
    <source>
        <dbReference type="Pfam" id="PF04935"/>
    </source>
</evidence>
<accession>A0A0D7BH27</accession>
<feature type="domain" description="Ribosomal RNA-processing protein 14 N-terminal" evidence="6">
    <location>
        <begin position="11"/>
        <end position="72"/>
    </location>
</feature>
<feature type="region of interest" description="Disordered" evidence="4">
    <location>
        <begin position="297"/>
        <end position="383"/>
    </location>
</feature>
<dbReference type="STRING" id="1314674.A0A0D7BH27"/>
<feature type="region of interest" description="Disordered" evidence="4">
    <location>
        <begin position="148"/>
        <end position="220"/>
    </location>
</feature>
<dbReference type="PANTHER" id="PTHR14369:SF0">
    <property type="entry name" value="SURFEIT LOCUS PROTEIN 6"/>
    <property type="match status" value="1"/>
</dbReference>
<dbReference type="Pfam" id="PF04935">
    <property type="entry name" value="SURF6"/>
    <property type="match status" value="1"/>
</dbReference>
<sequence>MTSTADLEASLVRHNDTFESLLRLIPAKYYIAPDADEIASKYQKHTKKEKEHKKELVKKAKREAKKDKFDPEKNNKSVLDLQRAASSSKHKLDDSDSDDDNDDEMDVAVDMDDDEDDAMDEGEDKPLVPMVASGGVAALREKLHSRMVELRRGGGKGPLGKDDLLEERRLQRAAMRERRRKETRERIKREQEAREKKKKPATNEEKKKQGNITKTQLLVPEIPASSKYASVTFSAPAGGSKTSAGDRHKTSTDPTQALAQLTARKERLAALPADKRQSIEERDRIAKAEARLDGVKLRDDEGRLKKAVKRKEKEKTKSAKAWNERKEKIQYDMAAKQKKRTDNIASRNERRKGGGSGKSRPGFEGKKTFAGGKKGGKGKPVKK</sequence>
<dbReference type="GO" id="GO:0003677">
    <property type="term" value="F:DNA binding"/>
    <property type="evidence" value="ECO:0007669"/>
    <property type="project" value="TreeGrafter"/>
</dbReference>
<evidence type="ECO:0000256" key="2">
    <source>
        <dbReference type="ARBA" id="ARBA00005904"/>
    </source>
</evidence>
<feature type="region of interest" description="Disordered" evidence="4">
    <location>
        <begin position="42"/>
        <end position="129"/>
    </location>
</feature>
<dbReference type="GO" id="GO:0005730">
    <property type="term" value="C:nucleolus"/>
    <property type="evidence" value="ECO:0007669"/>
    <property type="project" value="TreeGrafter"/>
</dbReference>
<comment type="subcellular location">
    <subcellularLocation>
        <location evidence="1">Nucleus</location>
    </subcellularLocation>
</comment>
<dbReference type="InterPro" id="IPR029190">
    <property type="entry name" value="Rrp14/SURF6_C"/>
</dbReference>
<reference evidence="7 8" key="1">
    <citation type="journal article" date="2015" name="Fungal Genet. Biol.">
        <title>Evolution of novel wood decay mechanisms in Agaricales revealed by the genome sequences of Fistulina hepatica and Cylindrobasidium torrendii.</title>
        <authorList>
            <person name="Floudas D."/>
            <person name="Held B.W."/>
            <person name="Riley R."/>
            <person name="Nagy L.G."/>
            <person name="Koehler G."/>
            <person name="Ransdell A.S."/>
            <person name="Younus H."/>
            <person name="Chow J."/>
            <person name="Chiniquy J."/>
            <person name="Lipzen A."/>
            <person name="Tritt A."/>
            <person name="Sun H."/>
            <person name="Haridas S."/>
            <person name="LaButti K."/>
            <person name="Ohm R.A."/>
            <person name="Kues U."/>
            <person name="Blanchette R.A."/>
            <person name="Grigoriev I.V."/>
            <person name="Minto R.E."/>
            <person name="Hibbett D.S."/>
        </authorList>
    </citation>
    <scope>NUCLEOTIDE SEQUENCE [LARGE SCALE GENOMIC DNA]</scope>
    <source>
        <strain evidence="7 8">FP15055 ss-10</strain>
    </source>
</reference>
<evidence type="ECO:0000313" key="7">
    <source>
        <dbReference type="EMBL" id="KIY69409.1"/>
    </source>
</evidence>
<feature type="compositionally biased region" description="Acidic residues" evidence="4">
    <location>
        <begin position="95"/>
        <end position="123"/>
    </location>
</feature>
<dbReference type="PANTHER" id="PTHR14369">
    <property type="entry name" value="SURFEIT LOCUS PROTEIN 6"/>
    <property type="match status" value="1"/>
</dbReference>
<protein>
    <recommendedName>
        <fullName evidence="9">SURF6-domain-containing protein</fullName>
    </recommendedName>
</protein>
<dbReference type="Pfam" id="PF15459">
    <property type="entry name" value="RRP14"/>
    <property type="match status" value="1"/>
</dbReference>
<name>A0A0D7BH27_9AGAR</name>
<dbReference type="GO" id="GO:0003723">
    <property type="term" value="F:RNA binding"/>
    <property type="evidence" value="ECO:0007669"/>
    <property type="project" value="TreeGrafter"/>
</dbReference>
<feature type="compositionally biased region" description="Basic residues" evidence="4">
    <location>
        <begin position="374"/>
        <end position="383"/>
    </location>
</feature>
<dbReference type="Proteomes" id="UP000054007">
    <property type="component" value="Unassembled WGS sequence"/>
</dbReference>
<gene>
    <name evidence="7" type="ORF">CYLTODRAFT_228000</name>
</gene>
<dbReference type="InterPro" id="IPR029188">
    <property type="entry name" value="Rrp14_N"/>
</dbReference>
<feature type="compositionally biased region" description="Basic and acidic residues" evidence="4">
    <location>
        <begin position="311"/>
        <end position="330"/>
    </location>
</feature>
<evidence type="ECO:0000313" key="8">
    <source>
        <dbReference type="Proteomes" id="UP000054007"/>
    </source>
</evidence>
<dbReference type="GO" id="GO:0042273">
    <property type="term" value="P:ribosomal large subunit biogenesis"/>
    <property type="evidence" value="ECO:0007669"/>
    <property type="project" value="TreeGrafter"/>
</dbReference>
<keyword evidence="8" id="KW-1185">Reference proteome</keyword>
<feature type="domain" description="Ribosomal RNA-processing protein 14/surfeit locus protein 6 C-terminal" evidence="5">
    <location>
        <begin position="163"/>
        <end position="355"/>
    </location>
</feature>
<feature type="region of interest" description="Disordered" evidence="4">
    <location>
        <begin position="232"/>
        <end position="256"/>
    </location>
</feature>
<feature type="compositionally biased region" description="Basic and acidic residues" evidence="4">
    <location>
        <begin position="48"/>
        <end position="75"/>
    </location>
</feature>
<evidence type="ECO:0008006" key="9">
    <source>
        <dbReference type="Google" id="ProtNLM"/>
    </source>
</evidence>
<keyword evidence="3" id="KW-0539">Nucleus</keyword>
<proteinExistence type="inferred from homology"/>